<reference evidence="1" key="1">
    <citation type="submission" date="2020-08" db="EMBL/GenBank/DDBJ databases">
        <title>Genome public.</title>
        <authorList>
            <person name="Liu C."/>
            <person name="Sun Q."/>
        </authorList>
    </citation>
    <scope>NUCLEOTIDE SEQUENCE</scope>
    <source>
        <strain evidence="1">NSJ-53</strain>
    </source>
</reference>
<protein>
    <recommendedName>
        <fullName evidence="3">HEAT repeat domain-containing protein</fullName>
    </recommendedName>
</protein>
<evidence type="ECO:0000313" key="1">
    <source>
        <dbReference type="EMBL" id="MBC8531275.1"/>
    </source>
</evidence>
<evidence type="ECO:0000313" key="2">
    <source>
        <dbReference type="Proteomes" id="UP000623172"/>
    </source>
</evidence>
<gene>
    <name evidence="1" type="ORF">H8696_05370</name>
</gene>
<keyword evidence="2" id="KW-1185">Reference proteome</keyword>
<comment type="caution">
    <text evidence="1">The sequence shown here is derived from an EMBL/GenBank/DDBJ whole genome shotgun (WGS) entry which is preliminary data.</text>
</comment>
<dbReference type="Proteomes" id="UP000623172">
    <property type="component" value="Unassembled WGS sequence"/>
</dbReference>
<accession>A0A926HQ15</accession>
<dbReference type="InterPro" id="IPR011989">
    <property type="entry name" value="ARM-like"/>
</dbReference>
<dbReference type="EMBL" id="JACRSR010000001">
    <property type="protein sequence ID" value="MBC8531275.1"/>
    <property type="molecule type" value="Genomic_DNA"/>
</dbReference>
<dbReference type="SUPFAM" id="SSF48371">
    <property type="entry name" value="ARM repeat"/>
    <property type="match status" value="1"/>
</dbReference>
<name>A0A926HQ15_9FIRM</name>
<sequence>MRAIDFEGNFQQYVEKWVAENEDNYESLEAMESAMPDLYETWLETPADWLHGEKPSEYFAQLSDARAAVALIREYYEKGMSVPDLLLDRLVDLRDEAALYEWFLEAYGAERKLAVSLMTELEAKRPVPDYIEMLLDGDEDELKIAAEALESLGESVKEELLAALPEAGAEARVALTNLLAGMGQDERIYEWLIRMFEEREDLRHLYAAALAKYGDPRALEVLQEALKKTEGYIVYTELKNAIEALGGEVEGTRNFDGDADYEFLKGEEHGEGNHPGGREE</sequence>
<dbReference type="InterPro" id="IPR016024">
    <property type="entry name" value="ARM-type_fold"/>
</dbReference>
<dbReference type="Gene3D" id="1.25.10.10">
    <property type="entry name" value="Leucine-rich Repeat Variant"/>
    <property type="match status" value="1"/>
</dbReference>
<evidence type="ECO:0008006" key="3">
    <source>
        <dbReference type="Google" id="ProtNLM"/>
    </source>
</evidence>
<dbReference type="RefSeq" id="WP_249315583.1">
    <property type="nucleotide sequence ID" value="NZ_JACRSR010000001.1"/>
</dbReference>
<proteinExistence type="predicted"/>
<organism evidence="1 2">
    <name type="scientific">Gehongia tenuis</name>
    <dbReference type="NCBI Taxonomy" id="2763655"/>
    <lineage>
        <taxon>Bacteria</taxon>
        <taxon>Bacillati</taxon>
        <taxon>Bacillota</taxon>
        <taxon>Clostridia</taxon>
        <taxon>Christensenellales</taxon>
        <taxon>Christensenellaceae</taxon>
        <taxon>Gehongia</taxon>
    </lineage>
</organism>
<dbReference type="AlphaFoldDB" id="A0A926HQ15"/>